<comment type="subcellular location">
    <subcellularLocation>
        <location evidence="2">Cytoplasm</location>
    </subcellularLocation>
    <subcellularLocation>
        <location evidence="1">Nucleus</location>
    </subcellularLocation>
</comment>
<dbReference type="GO" id="GO:0072344">
    <property type="term" value="P:rescue of stalled ribosome"/>
    <property type="evidence" value="ECO:0007669"/>
    <property type="project" value="TreeGrafter"/>
</dbReference>
<sequence length="881" mass="99763">MKSRFTTIDIRAAISQLRGRLAGMRVVNVYDIDNKTYLIRFARPDQKAMLLMESGIRIHSTEFDWPKNMVPSGFSMKLRKHLRGRRLEKLELVGIDRIVDLQFGSGEAAYHVILELYDRAYHVILELYDHKVTLIKQAYHVILELYDHISYSHQAGYHVILELYDRGNIVLTDFEYVILNILRPRASESQDVRFAVRERYPLETARQPEGLISQEQLTSILLTAKEGDNLKKILNPHLVYGPAVIQHALLMAGLPDNARLGKEFNLQQVLLVLSGKLWLLGYIVQKSEKKPVVNKDEEPQELLTYAEFHPFLYRQNETAKYVEFDNFDKAVDEFFSNIGTQKLDMKALQQVDQAIKVVQSALANQIDWTEIANIVKEAQARDDPVANAIRGLRSFTHKLSLTLSCRFEKFYSHTVADVVLFEKFLWFISSENYVVIGGRDQQQNEIIVKKYLRPGDLYVHADLHGASSVIIKNPSGGEVPPKTLNEAGTMAICNSAAWDAKVITSAWWVRHDQVSKTAPTGEYLSTGSFMVRGKKNFLPPSYLIYGFAFLFKLDDTSVARHKGERRVRTLDDDTESTPDPASDAITPGDDICLDNDSDSDDGEKISMDEKHLSVIEEDDGTTGLDAGDDPVKTEQCLKPDDDVVDSKDGDKEEVEERQTEDVKEEKEEGRTTELDLESGGGKTECLSSETSSLVAKQRDAGKSDEIVFPDTSIELQHVKGNKFKLQKNVGRLQSTGSQGSEGEEEDQIFLGDDQPVKLGEKAASSGRISAKQRREMKKRAKLAARGSEPTVEKDEQPEMKDQDTGKLEGRGDGEEDIEEEETDDAKQRKIKEKYKHQDEEERRLKMEILAVSYFHCELPINKMCFRSHFVGAAETVVLSVW</sequence>
<evidence type="ECO:0000256" key="7">
    <source>
        <dbReference type="SAM" id="MobiDB-lite"/>
    </source>
</evidence>
<feature type="compositionally biased region" description="Acidic residues" evidence="7">
    <location>
        <begin position="813"/>
        <end position="823"/>
    </location>
</feature>
<dbReference type="Pfam" id="PF05670">
    <property type="entry name" value="NFACT-R_1"/>
    <property type="match status" value="1"/>
</dbReference>
<proteinExistence type="inferred from homology"/>
<feature type="compositionally biased region" description="Basic and acidic residues" evidence="7">
    <location>
        <begin position="790"/>
        <end position="812"/>
    </location>
</feature>
<evidence type="ECO:0000256" key="5">
    <source>
        <dbReference type="ARBA" id="ARBA00023054"/>
    </source>
</evidence>
<feature type="compositionally biased region" description="Polar residues" evidence="7">
    <location>
        <begin position="685"/>
        <end position="694"/>
    </location>
</feature>
<feature type="compositionally biased region" description="Basic and acidic residues" evidence="7">
    <location>
        <begin position="629"/>
        <end position="673"/>
    </location>
</feature>
<name>A0AAD9UJN2_RIDPI</name>
<feature type="compositionally biased region" description="Basic and acidic residues" evidence="7">
    <location>
        <begin position="602"/>
        <end position="614"/>
    </location>
</feature>
<dbReference type="Proteomes" id="UP001209878">
    <property type="component" value="Unassembled WGS sequence"/>
</dbReference>
<keyword evidence="10" id="KW-1185">Reference proteome</keyword>
<comment type="caution">
    <text evidence="9">The sequence shown here is derived from an EMBL/GenBank/DDBJ whole genome shotgun (WGS) entry which is preliminary data.</text>
</comment>
<dbReference type="InterPro" id="IPR051608">
    <property type="entry name" value="RQC_Subunit_NEMF"/>
</dbReference>
<keyword evidence="6" id="KW-0539">Nucleus</keyword>
<feature type="region of interest" description="Disordered" evidence="7">
    <location>
        <begin position="729"/>
        <end position="837"/>
    </location>
</feature>
<feature type="compositionally biased region" description="Acidic residues" evidence="7">
    <location>
        <begin position="591"/>
        <end position="601"/>
    </location>
</feature>
<dbReference type="GO" id="GO:0005737">
    <property type="term" value="C:cytoplasm"/>
    <property type="evidence" value="ECO:0007669"/>
    <property type="project" value="UniProtKB-SubCell"/>
</dbReference>
<feature type="region of interest" description="Disordered" evidence="7">
    <location>
        <begin position="562"/>
        <end position="700"/>
    </location>
</feature>
<dbReference type="PANTHER" id="PTHR15239:SF6">
    <property type="entry name" value="RIBOSOME QUALITY CONTROL COMPLEX SUBUNIT NEMF"/>
    <property type="match status" value="1"/>
</dbReference>
<dbReference type="AlphaFoldDB" id="A0AAD9UJN2"/>
<evidence type="ECO:0000256" key="2">
    <source>
        <dbReference type="ARBA" id="ARBA00004496"/>
    </source>
</evidence>
<dbReference type="Gene3D" id="2.30.310.10">
    <property type="entry name" value="ibrinogen binding protein from staphylococcus aureus domain"/>
    <property type="match status" value="1"/>
</dbReference>
<protein>
    <recommendedName>
        <fullName evidence="8">NFACT RNA-binding domain-containing protein</fullName>
    </recommendedName>
</protein>
<dbReference type="GO" id="GO:0043023">
    <property type="term" value="F:ribosomal large subunit binding"/>
    <property type="evidence" value="ECO:0007669"/>
    <property type="project" value="TreeGrafter"/>
</dbReference>
<dbReference type="GO" id="GO:0000049">
    <property type="term" value="F:tRNA binding"/>
    <property type="evidence" value="ECO:0007669"/>
    <property type="project" value="TreeGrafter"/>
</dbReference>
<evidence type="ECO:0000256" key="4">
    <source>
        <dbReference type="ARBA" id="ARBA00022490"/>
    </source>
</evidence>
<dbReference type="GO" id="GO:1990112">
    <property type="term" value="C:RQC complex"/>
    <property type="evidence" value="ECO:0007669"/>
    <property type="project" value="TreeGrafter"/>
</dbReference>
<evidence type="ECO:0000313" key="10">
    <source>
        <dbReference type="Proteomes" id="UP001209878"/>
    </source>
</evidence>
<keyword evidence="5" id="KW-0175">Coiled coil</keyword>
<organism evidence="9 10">
    <name type="scientific">Ridgeia piscesae</name>
    <name type="common">Tubeworm</name>
    <dbReference type="NCBI Taxonomy" id="27915"/>
    <lineage>
        <taxon>Eukaryota</taxon>
        <taxon>Metazoa</taxon>
        <taxon>Spiralia</taxon>
        <taxon>Lophotrochozoa</taxon>
        <taxon>Annelida</taxon>
        <taxon>Polychaeta</taxon>
        <taxon>Sedentaria</taxon>
        <taxon>Canalipalpata</taxon>
        <taxon>Sabellida</taxon>
        <taxon>Siboglinidae</taxon>
        <taxon>Ridgeia</taxon>
    </lineage>
</organism>
<dbReference type="PANTHER" id="PTHR15239">
    <property type="entry name" value="NUCLEAR EXPORT MEDIATOR FACTOR NEMF"/>
    <property type="match status" value="1"/>
</dbReference>
<feature type="compositionally biased region" description="Basic residues" evidence="7">
    <location>
        <begin position="770"/>
        <end position="782"/>
    </location>
</feature>
<dbReference type="EMBL" id="JAODUO010000046">
    <property type="protein sequence ID" value="KAK2191755.1"/>
    <property type="molecule type" value="Genomic_DNA"/>
</dbReference>
<comment type="similarity">
    <text evidence="3">Belongs to the NEMF family.</text>
</comment>
<feature type="domain" description="NFACT RNA-binding" evidence="8">
    <location>
        <begin position="423"/>
        <end position="533"/>
    </location>
</feature>
<dbReference type="Pfam" id="PF05833">
    <property type="entry name" value="NFACT_N"/>
    <property type="match status" value="1"/>
</dbReference>
<dbReference type="GO" id="GO:0005634">
    <property type="term" value="C:nucleus"/>
    <property type="evidence" value="ECO:0007669"/>
    <property type="project" value="UniProtKB-SubCell"/>
</dbReference>
<dbReference type="GO" id="GO:1990116">
    <property type="term" value="P:ribosome-associated ubiquitin-dependent protein catabolic process"/>
    <property type="evidence" value="ECO:0007669"/>
    <property type="project" value="TreeGrafter"/>
</dbReference>
<evidence type="ECO:0000256" key="3">
    <source>
        <dbReference type="ARBA" id="ARBA00008318"/>
    </source>
</evidence>
<dbReference type="InterPro" id="IPR008532">
    <property type="entry name" value="NFACT_RNA-bd"/>
</dbReference>
<gene>
    <name evidence="9" type="ORF">NP493_46g03023</name>
</gene>
<reference evidence="9" key="1">
    <citation type="journal article" date="2023" name="Mol. Biol. Evol.">
        <title>Third-Generation Sequencing Reveals the Adaptive Role of the Epigenome in Three Deep-Sea Polychaetes.</title>
        <authorList>
            <person name="Perez M."/>
            <person name="Aroh O."/>
            <person name="Sun Y."/>
            <person name="Lan Y."/>
            <person name="Juniper S.K."/>
            <person name="Young C.R."/>
            <person name="Angers B."/>
            <person name="Qian P.Y."/>
        </authorList>
    </citation>
    <scope>NUCLEOTIDE SEQUENCE</scope>
    <source>
        <strain evidence="9">R07B-5</strain>
    </source>
</reference>
<evidence type="ECO:0000256" key="1">
    <source>
        <dbReference type="ARBA" id="ARBA00004123"/>
    </source>
</evidence>
<keyword evidence="4" id="KW-0963">Cytoplasm</keyword>
<accession>A0AAD9UJN2</accession>
<evidence type="ECO:0000259" key="8">
    <source>
        <dbReference type="Pfam" id="PF05670"/>
    </source>
</evidence>
<evidence type="ECO:0000256" key="6">
    <source>
        <dbReference type="ARBA" id="ARBA00023242"/>
    </source>
</evidence>
<dbReference type="FunFam" id="2.30.310.10:FF:000001">
    <property type="entry name" value="Nuclear export mediator factor Nemf"/>
    <property type="match status" value="1"/>
</dbReference>
<evidence type="ECO:0000313" key="9">
    <source>
        <dbReference type="EMBL" id="KAK2191755.1"/>
    </source>
</evidence>